<dbReference type="EMBL" id="PKPP01000295">
    <property type="protein sequence ID" value="PWA94663.1"/>
    <property type="molecule type" value="Genomic_DNA"/>
</dbReference>
<organism evidence="3 4">
    <name type="scientific">Artemisia annua</name>
    <name type="common">Sweet wormwood</name>
    <dbReference type="NCBI Taxonomy" id="35608"/>
    <lineage>
        <taxon>Eukaryota</taxon>
        <taxon>Viridiplantae</taxon>
        <taxon>Streptophyta</taxon>
        <taxon>Embryophyta</taxon>
        <taxon>Tracheophyta</taxon>
        <taxon>Spermatophyta</taxon>
        <taxon>Magnoliopsida</taxon>
        <taxon>eudicotyledons</taxon>
        <taxon>Gunneridae</taxon>
        <taxon>Pentapetalae</taxon>
        <taxon>asterids</taxon>
        <taxon>campanulids</taxon>
        <taxon>Asterales</taxon>
        <taxon>Asteraceae</taxon>
        <taxon>Asteroideae</taxon>
        <taxon>Anthemideae</taxon>
        <taxon>Artemisiinae</taxon>
        <taxon>Artemisia</taxon>
    </lineage>
</organism>
<evidence type="ECO:0000256" key="1">
    <source>
        <dbReference type="ARBA" id="ARBA00022574"/>
    </source>
</evidence>
<dbReference type="STRING" id="35608.A0A2U1Q9L4"/>
<keyword evidence="1" id="KW-0853">WD repeat</keyword>
<evidence type="ECO:0000313" key="4">
    <source>
        <dbReference type="Proteomes" id="UP000245207"/>
    </source>
</evidence>
<name>A0A2U1Q9L4_ARTAN</name>
<dbReference type="AlphaFoldDB" id="A0A2U1Q9L4"/>
<dbReference type="PANTHER" id="PTHR22850">
    <property type="entry name" value="WD40 REPEAT FAMILY"/>
    <property type="match status" value="1"/>
</dbReference>
<dbReference type="InterPro" id="IPR050459">
    <property type="entry name" value="WD_repeat_RBAP46/RBAP48/MSI1"/>
</dbReference>
<dbReference type="Proteomes" id="UP000245207">
    <property type="component" value="Unassembled WGS sequence"/>
</dbReference>
<sequence>MCPVRESGLHPLRASPDEWVVASGSTDKTLKLIDLRKITSVVHTFDNHKEEVFQVGWNPRNETILASCCLGR</sequence>
<accession>A0A2U1Q9L4</accession>
<dbReference type="Gene3D" id="2.130.10.10">
    <property type="entry name" value="YVTN repeat-like/Quinoprotein amine dehydrogenase"/>
    <property type="match status" value="1"/>
</dbReference>
<dbReference type="InterPro" id="IPR036322">
    <property type="entry name" value="WD40_repeat_dom_sf"/>
</dbReference>
<reference evidence="3 4" key="1">
    <citation type="journal article" date="2018" name="Mol. Plant">
        <title>The genome of Artemisia annua provides insight into the evolution of Asteraceae family and artemisinin biosynthesis.</title>
        <authorList>
            <person name="Shen Q."/>
            <person name="Zhang L."/>
            <person name="Liao Z."/>
            <person name="Wang S."/>
            <person name="Yan T."/>
            <person name="Shi P."/>
            <person name="Liu M."/>
            <person name="Fu X."/>
            <person name="Pan Q."/>
            <person name="Wang Y."/>
            <person name="Lv Z."/>
            <person name="Lu X."/>
            <person name="Zhang F."/>
            <person name="Jiang W."/>
            <person name="Ma Y."/>
            <person name="Chen M."/>
            <person name="Hao X."/>
            <person name="Li L."/>
            <person name="Tang Y."/>
            <person name="Lv G."/>
            <person name="Zhou Y."/>
            <person name="Sun X."/>
            <person name="Brodelius P.E."/>
            <person name="Rose J.K.C."/>
            <person name="Tang K."/>
        </authorList>
    </citation>
    <scope>NUCLEOTIDE SEQUENCE [LARGE SCALE GENOMIC DNA]</scope>
    <source>
        <strain evidence="4">cv. Huhao1</strain>
        <tissue evidence="3">Leaf</tissue>
    </source>
</reference>
<protein>
    <submittedName>
        <fullName evidence="3">Histone-binding protein MSI1</fullName>
    </submittedName>
</protein>
<evidence type="ECO:0000256" key="2">
    <source>
        <dbReference type="ARBA" id="ARBA00022737"/>
    </source>
</evidence>
<keyword evidence="4" id="KW-1185">Reference proteome</keyword>
<dbReference type="OrthoDB" id="1713894at2759"/>
<dbReference type="Pfam" id="PF00400">
    <property type="entry name" value="WD40"/>
    <property type="match status" value="1"/>
</dbReference>
<comment type="caution">
    <text evidence="3">The sequence shown here is derived from an EMBL/GenBank/DDBJ whole genome shotgun (WGS) entry which is preliminary data.</text>
</comment>
<keyword evidence="2" id="KW-0677">Repeat</keyword>
<dbReference type="InterPro" id="IPR015943">
    <property type="entry name" value="WD40/YVTN_repeat-like_dom_sf"/>
</dbReference>
<proteinExistence type="predicted"/>
<gene>
    <name evidence="3" type="ORF">CTI12_AA057970</name>
</gene>
<evidence type="ECO:0000313" key="3">
    <source>
        <dbReference type="EMBL" id="PWA94663.1"/>
    </source>
</evidence>
<dbReference type="SUPFAM" id="SSF50978">
    <property type="entry name" value="WD40 repeat-like"/>
    <property type="match status" value="1"/>
</dbReference>
<dbReference type="InterPro" id="IPR001680">
    <property type="entry name" value="WD40_rpt"/>
</dbReference>